<dbReference type="AlphaFoldDB" id="A0A1E3UGG5"/>
<dbReference type="Proteomes" id="UP000094271">
    <property type="component" value="Unassembled WGS sequence"/>
</dbReference>
<feature type="transmembrane region" description="Helical" evidence="2">
    <location>
        <begin position="517"/>
        <end position="535"/>
    </location>
</feature>
<feature type="domain" description="Phage tail tape measure protein" evidence="3">
    <location>
        <begin position="95"/>
        <end position="294"/>
    </location>
</feature>
<dbReference type="Pfam" id="PF10145">
    <property type="entry name" value="PhageMin_Tail"/>
    <property type="match status" value="1"/>
</dbReference>
<comment type="caution">
    <text evidence="4">The sequence shown here is derived from an EMBL/GenBank/DDBJ whole genome shotgun (WGS) entry which is preliminary data.</text>
</comment>
<evidence type="ECO:0000259" key="3">
    <source>
        <dbReference type="Pfam" id="PF10145"/>
    </source>
</evidence>
<proteinExistence type="predicted"/>
<evidence type="ECO:0000256" key="1">
    <source>
        <dbReference type="ARBA" id="ARBA00022612"/>
    </source>
</evidence>
<evidence type="ECO:0000313" key="5">
    <source>
        <dbReference type="Proteomes" id="UP000094271"/>
    </source>
</evidence>
<dbReference type="RefSeq" id="WP_069431730.1">
    <property type="nucleotide sequence ID" value="NZ_MEHA01000011.1"/>
</dbReference>
<dbReference type="PANTHER" id="PTHR37813:SF1">
    <property type="entry name" value="FELS-2 PROPHAGE PROTEIN"/>
    <property type="match status" value="1"/>
</dbReference>
<accession>A0A1E3UGG5</accession>
<evidence type="ECO:0000256" key="2">
    <source>
        <dbReference type="SAM" id="Phobius"/>
    </source>
</evidence>
<feature type="transmembrane region" description="Helical" evidence="2">
    <location>
        <begin position="398"/>
        <end position="423"/>
    </location>
</feature>
<dbReference type="InterPro" id="IPR010090">
    <property type="entry name" value="Phage_tape_meas"/>
</dbReference>
<dbReference type="EMBL" id="MEHA01000011">
    <property type="protein sequence ID" value="ODR50354.1"/>
    <property type="molecule type" value="Genomic_DNA"/>
</dbReference>
<sequence length="824" mass="87065">MGFEAIYKLSVILSMVDRLSSPMRGIGNEVQGAMGKINGMNQSFGNMITGGAAMAAAGTQIAAGVLQPVEATFETRKALGELSSLGVKDLQTIENAAKEFSSTWAGTTKPEFISAAYDIKSGISTLTDAGVAGYTEVAGITATATKSTIGEMTDLFATGYGIYKDFYSDLSDMQFAEMFSAGISNSVQAFKTTGSGMAESIKTLGASATTAQVPLEEQLAVLGMLQATMSGSEAGTKYRAFLKSAAKGGEELGLKFTDANNKLLSMPEILEILKSKFGDTIDAAEKMDLQKAFGDEEAVALIDLMYNKTGAMQDNILKLYDSMGQGTAATQQMADAINSTEPAKFEQLNQKIHNTTESIGNTLLPTVNDLMGRIDGVLTRGDAWIANNQDLVRVIMQVALVLGAFLAVSGTTITIVGTVGRIFTGTAGMVLKFGGVLKAIPGGLETIYLKALYAGDGIRGAFGKIQAAGNVAAGGIKTFAGGIATMGKNALSAATTALKPLITSVWGFTSALLANPITWIVIAIVALIAAFVLLYNKCEWFRNGVNAIWGGIKEGASAVASFFSNMFSGVKNAAGSILEAARSTVSEKLDNIKAAYEANGGGIRGIAAGAMEAVKGYYTAGFTFLDNLTGGKLSSIAGKVGEGMQKVKDKISNSFTWFRESGKKVLDTFAEGIKSAVSAPVNAIKGGLQKIREMLPFSDAKTGPLSTLTLSGRRVLETFGTGIKQTENIPAETVEQSFERMNFTTARPEYKKEDKDLPEMGNITGEKDESKIAPKKTIIEHLELKVELKKLKDLKKLFELIDEIEAYTNSNGTEESPDPEPQPA</sequence>
<organism evidence="4 5">
    <name type="scientific">Eisenbergiella tayi</name>
    <dbReference type="NCBI Taxonomy" id="1432052"/>
    <lineage>
        <taxon>Bacteria</taxon>
        <taxon>Bacillati</taxon>
        <taxon>Bacillota</taxon>
        <taxon>Clostridia</taxon>
        <taxon>Lachnospirales</taxon>
        <taxon>Lachnospiraceae</taxon>
        <taxon>Eisenbergiella</taxon>
    </lineage>
</organism>
<reference evidence="4 5" key="1">
    <citation type="submission" date="2016-08" db="EMBL/GenBank/DDBJ databases">
        <authorList>
            <person name="Seilhamer J.J."/>
        </authorList>
    </citation>
    <scope>NUCLEOTIDE SEQUENCE [LARGE SCALE GENOMIC DNA]</scope>
    <source>
        <strain evidence="4 5">NML150140-1</strain>
    </source>
</reference>
<keyword evidence="2" id="KW-0472">Membrane</keyword>
<dbReference type="PANTHER" id="PTHR37813">
    <property type="entry name" value="FELS-2 PROPHAGE PROTEIN"/>
    <property type="match status" value="1"/>
</dbReference>
<keyword evidence="2" id="KW-1133">Transmembrane helix</keyword>
<name>A0A1E3UGG5_9FIRM</name>
<protein>
    <submittedName>
        <fullName evidence="4">Phage tail tape measure protein</fullName>
    </submittedName>
</protein>
<dbReference type="OrthoDB" id="28713at2"/>
<keyword evidence="1" id="KW-1188">Viral release from host cell</keyword>
<evidence type="ECO:0000313" key="4">
    <source>
        <dbReference type="EMBL" id="ODR50354.1"/>
    </source>
</evidence>
<gene>
    <name evidence="4" type="ORF">BEI59_15985</name>
</gene>
<dbReference type="NCBIfam" id="TIGR01760">
    <property type="entry name" value="tape_meas_TP901"/>
    <property type="match status" value="1"/>
</dbReference>
<keyword evidence="2" id="KW-0812">Transmembrane</keyword>